<organism evidence="2 3">
    <name type="scientific">Peronospora destructor</name>
    <dbReference type="NCBI Taxonomy" id="86335"/>
    <lineage>
        <taxon>Eukaryota</taxon>
        <taxon>Sar</taxon>
        <taxon>Stramenopiles</taxon>
        <taxon>Oomycota</taxon>
        <taxon>Peronosporomycetes</taxon>
        <taxon>Peronosporales</taxon>
        <taxon>Peronosporaceae</taxon>
        <taxon>Peronospora</taxon>
    </lineage>
</organism>
<evidence type="ECO:0000313" key="3">
    <source>
        <dbReference type="Proteomes" id="UP001162029"/>
    </source>
</evidence>
<dbReference type="InterPro" id="IPR005121">
    <property type="entry name" value="Fdx_antiC-bd"/>
</dbReference>
<dbReference type="PANTHER" id="PTHR11538:SF26">
    <property type="entry name" value="FERREDOXIN-FOLD ANTICODON-BINDING DOMAIN-CONTAINING PROTEIN 1"/>
    <property type="match status" value="1"/>
</dbReference>
<name>A0AAV0UFM5_9STRA</name>
<dbReference type="SMART" id="SM00896">
    <property type="entry name" value="FDX-ACB"/>
    <property type="match status" value="1"/>
</dbReference>
<proteinExistence type="predicted"/>
<dbReference type="AlphaFoldDB" id="A0AAV0UFM5"/>
<accession>A0AAV0UFM5</accession>
<dbReference type="GO" id="GO:0070042">
    <property type="term" value="F:rRNA (uridine-N3-)-methyltransferase activity"/>
    <property type="evidence" value="ECO:0007669"/>
    <property type="project" value="InterPro"/>
</dbReference>
<protein>
    <recommendedName>
        <fullName evidence="1">FDX-ACB domain-containing protein</fullName>
    </recommendedName>
</protein>
<gene>
    <name evidence="2" type="ORF">PDE001_LOCUS6112</name>
</gene>
<dbReference type="EMBL" id="CANTFM010001147">
    <property type="protein sequence ID" value="CAI5735767.1"/>
    <property type="molecule type" value="Genomic_DNA"/>
</dbReference>
<evidence type="ECO:0000259" key="1">
    <source>
        <dbReference type="PROSITE" id="PS51447"/>
    </source>
</evidence>
<dbReference type="InterPro" id="IPR019446">
    <property type="entry name" value="BMT5-like"/>
</dbReference>
<dbReference type="Gene3D" id="3.30.70.380">
    <property type="entry name" value="Ferrodoxin-fold anticodon-binding domain"/>
    <property type="match status" value="1"/>
</dbReference>
<dbReference type="Proteomes" id="UP001162029">
    <property type="component" value="Unassembled WGS sequence"/>
</dbReference>
<keyword evidence="3" id="KW-1185">Reference proteome</keyword>
<dbReference type="PROSITE" id="PS51447">
    <property type="entry name" value="FDX_ACB"/>
    <property type="match status" value="1"/>
</dbReference>
<dbReference type="InterPro" id="IPR036690">
    <property type="entry name" value="Fdx_antiC-bd_sf"/>
</dbReference>
<evidence type="ECO:0000313" key="2">
    <source>
        <dbReference type="EMBL" id="CAI5735767.1"/>
    </source>
</evidence>
<dbReference type="SUPFAM" id="SSF54991">
    <property type="entry name" value="Anticodon-binding domain of PheRS"/>
    <property type="match status" value="1"/>
</dbReference>
<reference evidence="2" key="1">
    <citation type="submission" date="2022-12" db="EMBL/GenBank/DDBJ databases">
        <authorList>
            <person name="Webb A."/>
        </authorList>
    </citation>
    <scope>NUCLEOTIDE SEQUENCE</scope>
    <source>
        <strain evidence="2">Pd1</strain>
    </source>
</reference>
<comment type="caution">
    <text evidence="2">The sequence shown here is derived from an EMBL/GenBank/DDBJ whole genome shotgun (WGS) entry which is preliminary data.</text>
</comment>
<dbReference type="GO" id="GO:0005737">
    <property type="term" value="C:cytoplasm"/>
    <property type="evidence" value="ECO:0007669"/>
    <property type="project" value="TreeGrafter"/>
</dbReference>
<dbReference type="GO" id="GO:0070475">
    <property type="term" value="P:rRNA base methylation"/>
    <property type="evidence" value="ECO:0007669"/>
    <property type="project" value="InterPro"/>
</dbReference>
<sequence length="344" mass="38115">MTPISSSAHNSPDCSAVIGDLTSLEPLKPAAQVLVVGDGNFSYFRAFLRANSTRIGASEINLTATSLDSESQLLEMYPKSRDILDELHSGGAHVRHGVNATKLESYLFQAVTFDRIVFNYPHYAADGGVGNENKRNKIHRHRQLLLDFFTSASQVLAGDGQIWVTLCAGQGGTMLERKTRSVGDTWQIVHCAAAAKLVLQDAHYCPVDALADLGYYSVGYQSREKAFWTKGGITHVFCHEATGRKSRFPIQWTRDVSFWVTDNQLFTEDRLLDILRKHFLIKTMTVSISLLDEYCCKRSGRKSVTYRLDISSSSLALSRDRVNTLVQKALAAIENSPFGASRAS</sequence>
<dbReference type="Pfam" id="PF03147">
    <property type="entry name" value="FDX-ACB"/>
    <property type="match status" value="1"/>
</dbReference>
<dbReference type="PANTHER" id="PTHR11538">
    <property type="entry name" value="PHENYLALANYL-TRNA SYNTHETASE"/>
    <property type="match status" value="1"/>
</dbReference>
<dbReference type="Pfam" id="PF10354">
    <property type="entry name" value="BMT5-like"/>
    <property type="match status" value="1"/>
</dbReference>
<feature type="domain" description="FDX-ACB" evidence="1">
    <location>
        <begin position="246"/>
        <end position="342"/>
    </location>
</feature>